<evidence type="ECO:0000313" key="12">
    <source>
        <dbReference type="Proteomes" id="UP001218218"/>
    </source>
</evidence>
<dbReference type="InterPro" id="IPR049563">
    <property type="entry name" value="TXTP-like"/>
</dbReference>
<proteinExistence type="inferred from homology"/>
<dbReference type="PANTHER" id="PTHR45788">
    <property type="entry name" value="SUCCINATE/FUMARATE MITOCHONDRIAL TRANSPORTER-RELATED"/>
    <property type="match status" value="1"/>
</dbReference>
<dbReference type="SUPFAM" id="SSF103506">
    <property type="entry name" value="Mitochondrial carrier"/>
    <property type="match status" value="1"/>
</dbReference>
<keyword evidence="12" id="KW-1185">Reference proteome</keyword>
<evidence type="ECO:0000256" key="10">
    <source>
        <dbReference type="RuleBase" id="RU000488"/>
    </source>
</evidence>
<dbReference type="GO" id="GO:0031966">
    <property type="term" value="C:mitochondrial membrane"/>
    <property type="evidence" value="ECO:0007669"/>
    <property type="project" value="UniProtKB-SubCell"/>
</dbReference>
<keyword evidence="6" id="KW-1133">Transmembrane helix</keyword>
<evidence type="ECO:0000256" key="4">
    <source>
        <dbReference type="ARBA" id="ARBA00022692"/>
    </source>
</evidence>
<evidence type="ECO:0000256" key="1">
    <source>
        <dbReference type="ARBA" id="ARBA00004225"/>
    </source>
</evidence>
<dbReference type="InterPro" id="IPR023395">
    <property type="entry name" value="MCP_dom_sf"/>
</dbReference>
<sequence>RVQPGLKELPSYQHMLIGLISGAMGPFSNAPINTIKTRLQKVPATKGASAFERIASIARAMWRKEGFRSFYKGITPHVLRVAPGQTIVFAFYERVSRIM</sequence>
<evidence type="ECO:0000256" key="6">
    <source>
        <dbReference type="ARBA" id="ARBA00022989"/>
    </source>
</evidence>
<keyword evidence="4 9" id="KW-0812">Transmembrane</keyword>
<evidence type="ECO:0000313" key="11">
    <source>
        <dbReference type="EMBL" id="KAJ7303057.1"/>
    </source>
</evidence>
<dbReference type="Gene3D" id="1.50.40.10">
    <property type="entry name" value="Mitochondrial carrier domain"/>
    <property type="match status" value="1"/>
</dbReference>
<feature type="repeat" description="Solcar" evidence="9">
    <location>
        <begin position="9"/>
        <end position="98"/>
    </location>
</feature>
<evidence type="ECO:0000256" key="9">
    <source>
        <dbReference type="PROSITE-ProRule" id="PRU00282"/>
    </source>
</evidence>
<reference evidence="11" key="1">
    <citation type="submission" date="2023-03" db="EMBL/GenBank/DDBJ databases">
        <title>Massive genome expansion in bonnet fungi (Mycena s.s.) driven by repeated elements and novel gene families across ecological guilds.</title>
        <authorList>
            <consortium name="Lawrence Berkeley National Laboratory"/>
            <person name="Harder C.B."/>
            <person name="Miyauchi S."/>
            <person name="Viragh M."/>
            <person name="Kuo A."/>
            <person name="Thoen E."/>
            <person name="Andreopoulos B."/>
            <person name="Lu D."/>
            <person name="Skrede I."/>
            <person name="Drula E."/>
            <person name="Henrissat B."/>
            <person name="Morin E."/>
            <person name="Kohler A."/>
            <person name="Barry K."/>
            <person name="LaButti K."/>
            <person name="Morin E."/>
            <person name="Salamov A."/>
            <person name="Lipzen A."/>
            <person name="Mereny Z."/>
            <person name="Hegedus B."/>
            <person name="Baldrian P."/>
            <person name="Stursova M."/>
            <person name="Weitz H."/>
            <person name="Taylor A."/>
            <person name="Grigoriev I.V."/>
            <person name="Nagy L.G."/>
            <person name="Martin F."/>
            <person name="Kauserud H."/>
        </authorList>
    </citation>
    <scope>NUCLEOTIDE SEQUENCE</scope>
    <source>
        <strain evidence="11">CBHHK002</strain>
    </source>
</reference>
<name>A0AAD6Z180_9AGAR</name>
<protein>
    <submittedName>
        <fullName evidence="11">Mitochondrial substrate/solute carrier</fullName>
    </submittedName>
</protein>
<keyword evidence="5" id="KW-0677">Repeat</keyword>
<keyword evidence="7" id="KW-0496">Mitochondrion</keyword>
<dbReference type="AlphaFoldDB" id="A0AAD6Z180"/>
<feature type="non-terminal residue" evidence="11">
    <location>
        <position position="99"/>
    </location>
</feature>
<dbReference type="InterPro" id="IPR018108">
    <property type="entry name" value="MCP_transmembrane"/>
</dbReference>
<dbReference type="PROSITE" id="PS50920">
    <property type="entry name" value="SOLCAR"/>
    <property type="match status" value="1"/>
</dbReference>
<comment type="caution">
    <text evidence="11">The sequence shown here is derived from an EMBL/GenBank/DDBJ whole genome shotgun (WGS) entry which is preliminary data.</text>
</comment>
<comment type="subcellular location">
    <subcellularLocation>
        <location evidence="1">Mitochondrion membrane</location>
        <topology evidence="1">Multi-pass membrane protein</topology>
    </subcellularLocation>
</comment>
<evidence type="ECO:0000256" key="3">
    <source>
        <dbReference type="ARBA" id="ARBA00022448"/>
    </source>
</evidence>
<gene>
    <name evidence="11" type="ORF">DFH08DRAFT_658946</name>
</gene>
<dbReference type="PANTHER" id="PTHR45788:SF2">
    <property type="entry name" value="SUCCINATE_FUMARATE MITOCHONDRIAL TRANSPORTER"/>
    <property type="match status" value="1"/>
</dbReference>
<evidence type="ECO:0000256" key="7">
    <source>
        <dbReference type="ARBA" id="ARBA00023128"/>
    </source>
</evidence>
<dbReference type="Pfam" id="PF00153">
    <property type="entry name" value="Mito_carr"/>
    <property type="match status" value="1"/>
</dbReference>
<feature type="non-terminal residue" evidence="11">
    <location>
        <position position="1"/>
    </location>
</feature>
<accession>A0AAD6Z180</accession>
<dbReference type="GO" id="GO:0005469">
    <property type="term" value="F:succinate:fumarate antiporter activity"/>
    <property type="evidence" value="ECO:0007669"/>
    <property type="project" value="TreeGrafter"/>
</dbReference>
<keyword evidence="8 9" id="KW-0472">Membrane</keyword>
<keyword evidence="3 10" id="KW-0813">Transport</keyword>
<evidence type="ECO:0000256" key="2">
    <source>
        <dbReference type="ARBA" id="ARBA00006375"/>
    </source>
</evidence>
<evidence type="ECO:0000256" key="5">
    <source>
        <dbReference type="ARBA" id="ARBA00022737"/>
    </source>
</evidence>
<dbReference type="EMBL" id="JARIHO010000108">
    <property type="protein sequence ID" value="KAJ7303057.1"/>
    <property type="molecule type" value="Genomic_DNA"/>
</dbReference>
<organism evidence="11 12">
    <name type="scientific">Mycena albidolilacea</name>
    <dbReference type="NCBI Taxonomy" id="1033008"/>
    <lineage>
        <taxon>Eukaryota</taxon>
        <taxon>Fungi</taxon>
        <taxon>Dikarya</taxon>
        <taxon>Basidiomycota</taxon>
        <taxon>Agaricomycotina</taxon>
        <taxon>Agaricomycetes</taxon>
        <taxon>Agaricomycetidae</taxon>
        <taxon>Agaricales</taxon>
        <taxon>Marasmiineae</taxon>
        <taxon>Mycenaceae</taxon>
        <taxon>Mycena</taxon>
    </lineage>
</organism>
<comment type="similarity">
    <text evidence="2 10">Belongs to the mitochondrial carrier (TC 2.A.29) family.</text>
</comment>
<dbReference type="Proteomes" id="UP001218218">
    <property type="component" value="Unassembled WGS sequence"/>
</dbReference>
<evidence type="ECO:0000256" key="8">
    <source>
        <dbReference type="ARBA" id="ARBA00023136"/>
    </source>
</evidence>